<comment type="caution">
    <text evidence="3">The sequence shown here is derived from an EMBL/GenBank/DDBJ whole genome shotgun (WGS) entry which is preliminary data.</text>
</comment>
<feature type="chain" id="PRO_5017040410" description="DUF2690 domain-containing protein" evidence="2">
    <location>
        <begin position="26"/>
        <end position="203"/>
    </location>
</feature>
<dbReference type="OrthoDB" id="2906875at2"/>
<evidence type="ECO:0000313" key="4">
    <source>
        <dbReference type="Proteomes" id="UP000251213"/>
    </source>
</evidence>
<name>A0A364K1D6_9BACL</name>
<evidence type="ECO:0008006" key="5">
    <source>
        <dbReference type="Google" id="ProtNLM"/>
    </source>
</evidence>
<protein>
    <recommendedName>
        <fullName evidence="5">DUF2690 domain-containing protein</fullName>
    </recommendedName>
</protein>
<reference evidence="3 4" key="1">
    <citation type="submission" date="2018-06" db="EMBL/GenBank/DDBJ databases">
        <title>Thermoflavimicrobium daqus sp. nov., a thermophilic microbe isolated from Moutai-flavour Daqu.</title>
        <authorList>
            <person name="Wang X."/>
            <person name="Zhou H."/>
        </authorList>
    </citation>
    <scope>NUCLEOTIDE SEQUENCE [LARGE SCALE GENOMIC DNA]</scope>
    <source>
        <strain evidence="3 4">FBKL4.011</strain>
    </source>
</reference>
<dbReference type="InterPro" id="IPR021224">
    <property type="entry name" value="DUF2690"/>
</dbReference>
<accession>A0A364K1D6</accession>
<feature type="signal peptide" evidence="2">
    <location>
        <begin position="1"/>
        <end position="25"/>
    </location>
</feature>
<proteinExistence type="predicted"/>
<keyword evidence="2" id="KW-0732">Signal</keyword>
<keyword evidence="4" id="KW-1185">Reference proteome</keyword>
<evidence type="ECO:0000313" key="3">
    <source>
        <dbReference type="EMBL" id="RAL21850.1"/>
    </source>
</evidence>
<organism evidence="3 4">
    <name type="scientific">Thermoflavimicrobium daqui</name>
    <dbReference type="NCBI Taxonomy" id="2137476"/>
    <lineage>
        <taxon>Bacteria</taxon>
        <taxon>Bacillati</taxon>
        <taxon>Bacillota</taxon>
        <taxon>Bacilli</taxon>
        <taxon>Bacillales</taxon>
        <taxon>Thermoactinomycetaceae</taxon>
        <taxon>Thermoflavimicrobium</taxon>
    </lineage>
</organism>
<evidence type="ECO:0000256" key="1">
    <source>
        <dbReference type="SAM" id="MobiDB-lite"/>
    </source>
</evidence>
<dbReference type="AlphaFoldDB" id="A0A364K1D6"/>
<feature type="region of interest" description="Disordered" evidence="1">
    <location>
        <begin position="60"/>
        <end position="81"/>
    </location>
</feature>
<dbReference type="EMBL" id="QJKK01000012">
    <property type="protein sequence ID" value="RAL21850.1"/>
    <property type="molecule type" value="Genomic_DNA"/>
</dbReference>
<reference evidence="3 4" key="2">
    <citation type="submission" date="2018-06" db="EMBL/GenBank/DDBJ databases">
        <authorList>
            <person name="Zhirakovskaya E."/>
        </authorList>
    </citation>
    <scope>NUCLEOTIDE SEQUENCE [LARGE SCALE GENOMIC DNA]</scope>
    <source>
        <strain evidence="3 4">FBKL4.011</strain>
    </source>
</reference>
<gene>
    <name evidence="3" type="ORF">DL897_15650</name>
</gene>
<sequence>MDKFYRIAFMTTGVGLFVLSSMTSAATLAKQVPVTSKKPDKVEKKGSYIYEWYNGPSPSQLPSEKEMAKNRAKKSINKTTGSKYDNTDPVATGCANDVITAKSVRVVRASDKAVLGTVELRYSRTCKTAWARMNVKNISTLQYGDAKLYRKEAGQFTGKGAAYVTPGDSNYTNQFDDDGTVSYAEGDIVERSGKIHRAKTDSY</sequence>
<dbReference type="Pfam" id="PF10901">
    <property type="entry name" value="DUF2690"/>
    <property type="match status" value="1"/>
</dbReference>
<dbReference type="Proteomes" id="UP000251213">
    <property type="component" value="Unassembled WGS sequence"/>
</dbReference>
<dbReference type="RefSeq" id="WP_113660062.1">
    <property type="nucleotide sequence ID" value="NZ_KZ845674.1"/>
</dbReference>
<evidence type="ECO:0000256" key="2">
    <source>
        <dbReference type="SAM" id="SignalP"/>
    </source>
</evidence>